<sequence>MDLSNKLQILAAAAKYDVSCSSSGSNRGKAKGKLGNTASSGICHSWSDDGRCISLLKLLFTNDCCYDCSFCVNRVSNDVPRASFTPEELADLTINFYRRNYIEGLFLSSAISNSPDRTMEQLVQTVRILRERYRFNGYIHLKAIPGADRRLIEAAGALVDRLSVNIELPTSEGLRRLAPQKKRENILKPMGQITSKIVENREERRQFRRTPTFVPAGQTTQLIVGATPETDLQIFHLAEGLYRKFQLKRVYYSAYVPVMRDPKLPAIPAPPLLREHRLYQADWLLRFYGFTAGEILDGSQPNLDLDVDPKTGWALRNLHSFPVEINRADYETLLRVPGIGVKSANRIVAARRVRRIEFEHLAKMGIVLKRARYFITCNGKYYGQVSLDAANLRQQLILPQAPKGLTPGWEQMSLFTEANDPAQVPLTLPGVFSETQKGLLVPVLPSMEDKLALVTGEI</sequence>
<proteinExistence type="predicted"/>
<dbReference type="Gene3D" id="3.20.20.70">
    <property type="entry name" value="Aldolase class I"/>
    <property type="match status" value="1"/>
</dbReference>
<keyword evidence="3" id="KW-0408">Iron</keyword>
<evidence type="ECO:0000313" key="7">
    <source>
        <dbReference type="Proteomes" id="UP000430670"/>
    </source>
</evidence>
<dbReference type="InterPro" id="IPR013785">
    <property type="entry name" value="Aldolase_TIM"/>
</dbReference>
<dbReference type="GO" id="GO:0051536">
    <property type="term" value="F:iron-sulfur cluster binding"/>
    <property type="evidence" value="ECO:0007669"/>
    <property type="project" value="UniProtKB-KW"/>
</dbReference>
<dbReference type="NCBIfam" id="TIGR03916">
    <property type="entry name" value="rSAM_link_UDG"/>
    <property type="match status" value="1"/>
</dbReference>
<dbReference type="GO" id="GO:0046872">
    <property type="term" value="F:metal ion binding"/>
    <property type="evidence" value="ECO:0007669"/>
    <property type="project" value="UniProtKB-KW"/>
</dbReference>
<evidence type="ECO:0000256" key="4">
    <source>
        <dbReference type="ARBA" id="ARBA00023014"/>
    </source>
</evidence>
<dbReference type="OrthoDB" id="9801154at2"/>
<name>A0A6I3SN44_HELMO</name>
<evidence type="ECO:0000259" key="5">
    <source>
        <dbReference type="Pfam" id="PF04055"/>
    </source>
</evidence>
<dbReference type="SUPFAM" id="SSF47781">
    <property type="entry name" value="RuvA domain 2-like"/>
    <property type="match status" value="1"/>
</dbReference>
<dbReference type="RefSeq" id="WP_155476820.1">
    <property type="nucleotide sequence ID" value="NZ_WNKU01000014.1"/>
</dbReference>
<gene>
    <name evidence="6" type="ORF">GJ688_12165</name>
</gene>
<dbReference type="SFLD" id="SFLDG01102">
    <property type="entry name" value="Uncharacterised_Radical_SAM_Su"/>
    <property type="match status" value="1"/>
</dbReference>
<accession>A0A6I3SN44</accession>
<dbReference type="InterPro" id="IPR010994">
    <property type="entry name" value="RuvA_2-like"/>
</dbReference>
<evidence type="ECO:0000313" key="6">
    <source>
        <dbReference type="EMBL" id="MTV49727.1"/>
    </source>
</evidence>
<evidence type="ECO:0000256" key="2">
    <source>
        <dbReference type="ARBA" id="ARBA00022723"/>
    </source>
</evidence>
<dbReference type="EMBL" id="WNKU01000014">
    <property type="protein sequence ID" value="MTV49727.1"/>
    <property type="molecule type" value="Genomic_DNA"/>
</dbReference>
<dbReference type="CDD" id="cd01335">
    <property type="entry name" value="Radical_SAM"/>
    <property type="match status" value="1"/>
</dbReference>
<dbReference type="Pfam" id="PF12836">
    <property type="entry name" value="HHH_3"/>
    <property type="match status" value="1"/>
</dbReference>
<dbReference type="PANTHER" id="PTHR21180:SF9">
    <property type="entry name" value="TYPE II SECRETION SYSTEM PROTEIN K"/>
    <property type="match status" value="1"/>
</dbReference>
<dbReference type="InterPro" id="IPR023874">
    <property type="entry name" value="DNA_rSAM_put"/>
</dbReference>
<protein>
    <submittedName>
        <fullName evidence="6">Putative DNA modification/repair radical SAM protein</fullName>
    </submittedName>
</protein>
<keyword evidence="7" id="KW-1185">Reference proteome</keyword>
<evidence type="ECO:0000256" key="1">
    <source>
        <dbReference type="ARBA" id="ARBA00022691"/>
    </source>
</evidence>
<dbReference type="Gene3D" id="1.10.150.320">
    <property type="entry name" value="Photosystem II 12 kDa extrinsic protein"/>
    <property type="match status" value="1"/>
</dbReference>
<keyword evidence="1" id="KW-0949">S-adenosyl-L-methionine</keyword>
<dbReference type="AlphaFoldDB" id="A0A6I3SN44"/>
<keyword evidence="2" id="KW-0479">Metal-binding</keyword>
<reference evidence="6 7" key="1">
    <citation type="submission" date="2019-11" db="EMBL/GenBank/DDBJ databases">
        <title>Whole-genome sequence of a the green, strictly anaerobic photosynthetic bacterium Heliobacillus mobilis DSM 6151.</title>
        <authorList>
            <person name="Kyndt J.A."/>
            <person name="Meyer T.E."/>
        </authorList>
    </citation>
    <scope>NUCLEOTIDE SEQUENCE [LARGE SCALE GENOMIC DNA]</scope>
    <source>
        <strain evidence="6 7">DSM 6151</strain>
    </source>
</reference>
<dbReference type="InterPro" id="IPR058240">
    <property type="entry name" value="rSAM_sf"/>
</dbReference>
<keyword evidence="4" id="KW-0411">Iron-sulfur</keyword>
<dbReference type="InterPro" id="IPR051675">
    <property type="entry name" value="Endo/Exo/Phosphatase_dom_1"/>
</dbReference>
<dbReference type="Pfam" id="PF04055">
    <property type="entry name" value="Radical_SAM"/>
    <property type="match status" value="1"/>
</dbReference>
<dbReference type="GO" id="GO:0003824">
    <property type="term" value="F:catalytic activity"/>
    <property type="evidence" value="ECO:0007669"/>
    <property type="project" value="InterPro"/>
</dbReference>
<dbReference type="InterPro" id="IPR007197">
    <property type="entry name" value="rSAM"/>
</dbReference>
<feature type="domain" description="Radical SAM core" evidence="5">
    <location>
        <begin position="59"/>
        <end position="188"/>
    </location>
</feature>
<dbReference type="PANTHER" id="PTHR21180">
    <property type="entry name" value="ENDONUCLEASE/EXONUCLEASE/PHOSPHATASE FAMILY DOMAIN-CONTAINING PROTEIN 1"/>
    <property type="match status" value="1"/>
</dbReference>
<dbReference type="SUPFAM" id="SSF102114">
    <property type="entry name" value="Radical SAM enzymes"/>
    <property type="match status" value="1"/>
</dbReference>
<organism evidence="6 7">
    <name type="scientific">Heliobacterium mobile</name>
    <name type="common">Heliobacillus mobilis</name>
    <dbReference type="NCBI Taxonomy" id="28064"/>
    <lineage>
        <taxon>Bacteria</taxon>
        <taxon>Bacillati</taxon>
        <taxon>Bacillota</taxon>
        <taxon>Clostridia</taxon>
        <taxon>Eubacteriales</taxon>
        <taxon>Heliobacteriaceae</taxon>
        <taxon>Heliobacterium</taxon>
    </lineage>
</organism>
<evidence type="ECO:0000256" key="3">
    <source>
        <dbReference type="ARBA" id="ARBA00023004"/>
    </source>
</evidence>
<comment type="caution">
    <text evidence="6">The sequence shown here is derived from an EMBL/GenBank/DDBJ whole genome shotgun (WGS) entry which is preliminary data.</text>
</comment>
<dbReference type="Proteomes" id="UP000430670">
    <property type="component" value="Unassembled WGS sequence"/>
</dbReference>
<dbReference type="SFLD" id="SFLDS00029">
    <property type="entry name" value="Radical_SAM"/>
    <property type="match status" value="1"/>
</dbReference>